<dbReference type="Pfam" id="PF01535">
    <property type="entry name" value="PPR"/>
    <property type="match status" value="3"/>
</dbReference>
<dbReference type="AlphaFoldDB" id="A0A6P5G9S3"/>
<dbReference type="FunFam" id="1.25.40.10:FF:000158">
    <property type="entry name" value="pentatricopeptide repeat-containing protein At2g33680"/>
    <property type="match status" value="1"/>
</dbReference>
<feature type="repeat" description="PPR" evidence="3">
    <location>
        <begin position="519"/>
        <end position="553"/>
    </location>
</feature>
<evidence type="ECO:0000256" key="1">
    <source>
        <dbReference type="ARBA" id="ARBA00022737"/>
    </source>
</evidence>
<reference evidence="6" key="2">
    <citation type="submission" date="2025-08" db="UniProtKB">
        <authorList>
            <consortium name="RefSeq"/>
        </authorList>
    </citation>
    <scope>IDENTIFICATION</scope>
    <source>
        <tissue evidence="6">Leaf</tissue>
    </source>
</reference>
<evidence type="ECO:0000256" key="2">
    <source>
        <dbReference type="ARBA" id="ARBA00022946"/>
    </source>
</evidence>
<dbReference type="InterPro" id="IPR046960">
    <property type="entry name" value="PPR_At4g14850-like_plant"/>
</dbReference>
<dbReference type="PANTHER" id="PTHR47926">
    <property type="entry name" value="PENTATRICOPEPTIDE REPEAT-CONTAINING PROTEIN"/>
    <property type="match status" value="1"/>
</dbReference>
<gene>
    <name evidence="6" type="primary">LOC109719648</name>
</gene>
<evidence type="ECO:0000313" key="5">
    <source>
        <dbReference type="Proteomes" id="UP000515123"/>
    </source>
</evidence>
<feature type="repeat" description="PPR" evidence="3">
    <location>
        <begin position="314"/>
        <end position="348"/>
    </location>
</feature>
<dbReference type="PANTHER" id="PTHR47926:SF442">
    <property type="entry name" value="PUTATIVE-RELATED"/>
    <property type="match status" value="1"/>
</dbReference>
<keyword evidence="5" id="KW-1185">Reference proteome</keyword>
<dbReference type="GeneID" id="109719648"/>
<dbReference type="InterPro" id="IPR002885">
    <property type="entry name" value="PPR_rpt"/>
</dbReference>
<dbReference type="GO" id="GO:0003723">
    <property type="term" value="F:RNA binding"/>
    <property type="evidence" value="ECO:0007669"/>
    <property type="project" value="InterPro"/>
</dbReference>
<evidence type="ECO:0000313" key="6">
    <source>
        <dbReference type="RefSeq" id="XP_020102020.1"/>
    </source>
</evidence>
<reference evidence="5" key="1">
    <citation type="journal article" date="2015" name="Nat. Genet.">
        <title>The pineapple genome and the evolution of CAM photosynthesis.</title>
        <authorList>
            <person name="Ming R."/>
            <person name="VanBuren R."/>
            <person name="Wai C.M."/>
            <person name="Tang H."/>
            <person name="Schatz M.C."/>
            <person name="Bowers J.E."/>
            <person name="Lyons E."/>
            <person name="Wang M.L."/>
            <person name="Chen J."/>
            <person name="Biggers E."/>
            <person name="Zhang J."/>
            <person name="Huang L."/>
            <person name="Zhang L."/>
            <person name="Miao W."/>
            <person name="Zhang J."/>
            <person name="Ye Z."/>
            <person name="Miao C."/>
            <person name="Lin Z."/>
            <person name="Wang H."/>
            <person name="Zhou H."/>
            <person name="Yim W.C."/>
            <person name="Priest H.D."/>
            <person name="Zheng C."/>
            <person name="Woodhouse M."/>
            <person name="Edger P.P."/>
            <person name="Guyot R."/>
            <person name="Guo H.B."/>
            <person name="Guo H."/>
            <person name="Zheng G."/>
            <person name="Singh R."/>
            <person name="Sharma A."/>
            <person name="Min X."/>
            <person name="Zheng Y."/>
            <person name="Lee H."/>
            <person name="Gurtowski J."/>
            <person name="Sedlazeck F.J."/>
            <person name="Harkess A."/>
            <person name="McKain M.R."/>
            <person name="Liao Z."/>
            <person name="Fang J."/>
            <person name="Liu J."/>
            <person name="Zhang X."/>
            <person name="Zhang Q."/>
            <person name="Hu W."/>
            <person name="Qin Y."/>
            <person name="Wang K."/>
            <person name="Chen L.Y."/>
            <person name="Shirley N."/>
            <person name="Lin Y.R."/>
            <person name="Liu L.Y."/>
            <person name="Hernandez A.G."/>
            <person name="Wright C.L."/>
            <person name="Bulone V."/>
            <person name="Tuskan G.A."/>
            <person name="Heath K."/>
            <person name="Zee F."/>
            <person name="Moore P.H."/>
            <person name="Sunkar R."/>
            <person name="Leebens-Mack J.H."/>
            <person name="Mockler T."/>
            <person name="Bennetzen J.L."/>
            <person name="Freeling M."/>
            <person name="Sankoff D."/>
            <person name="Paterson A.H."/>
            <person name="Zhu X."/>
            <person name="Yang X."/>
            <person name="Smith J.A."/>
            <person name="Cushman J.C."/>
            <person name="Paull R.E."/>
            <person name="Yu Q."/>
        </authorList>
    </citation>
    <scope>NUCLEOTIDE SEQUENCE [LARGE SCALE GENOMIC DNA]</scope>
    <source>
        <strain evidence="5">cv. F153</strain>
    </source>
</reference>
<feature type="repeat" description="PPR" evidence="3">
    <location>
        <begin position="207"/>
        <end position="241"/>
    </location>
</feature>
<sequence>MLPGQVAACKTLPSFSPILFPTPHVTSTASSHLLMGAGSLLRLIKPQPPPPPYLRRSPAMSSPSSSSPTSSSSSSSSSLHSNNLRINLLLRSGRVDAALHLFDEMARRDAVSWNSMISGYVRHGSSERALALYQRMVTSGVKETTYTFSSILGACSGRHDGPQLHRRALALGFHSNLFVGSALVHFYMRAGSPDLALLLFRELPHRSTATCNAVLRGLSDLGFTEELIHLFREMRWRSIEPDDLSFSYLLKGLCCCCCSSEKQLDRGKQLHCHIVKAGWAVTNIFVSNALVDFYSSAGDLIGARRSFDSMRTEDVISWNSMVSVCADNGHLMDALDYFYRMLWYGSRPSVRSLVRLLNSCSRIGNCHLGAQIHNTARKIGFFPSSVHVQSALIDMYGKCRDFDSALFLFNETPELNLECCNAMIVSALHCNVLDAAVEVFGVMVAEGVRPDNVTLSATIKAASSAASPSFLSCQMLHSCAVKSGLEKDEAVSCSLMDAYARSGCITFSCLIFERLENPNVVCFTTLISAYGRNGMGREAVALLDTMISNDLKPDDVTFLCTLNGCYRTGLVEEGRLVLESMRAVHGIEPDRRHYACMVNLLGRAGLLKEAMELMEEPSLRGHSKAWSSLLQNCRVHGDEEMGRIAAEALIGVESTDAAAHLQVFNFYSEIMDFENAKRVKEMMGRLDASTRDSGCSMIEAKSGEICGG</sequence>
<dbReference type="Pfam" id="PF12854">
    <property type="entry name" value="PPR_1"/>
    <property type="match status" value="1"/>
</dbReference>
<accession>A0A6P5G9S3</accession>
<feature type="compositionally biased region" description="Low complexity" evidence="4">
    <location>
        <begin position="54"/>
        <end position="79"/>
    </location>
</feature>
<evidence type="ECO:0000256" key="3">
    <source>
        <dbReference type="PROSITE-ProRule" id="PRU00708"/>
    </source>
</evidence>
<dbReference type="PROSITE" id="PS51375">
    <property type="entry name" value="PPR"/>
    <property type="match status" value="5"/>
</dbReference>
<evidence type="ECO:0000256" key="4">
    <source>
        <dbReference type="SAM" id="MobiDB-lite"/>
    </source>
</evidence>
<name>A0A6P5G9S3_ANACO</name>
<organism evidence="5 6">
    <name type="scientific">Ananas comosus</name>
    <name type="common">Pineapple</name>
    <name type="synonym">Ananas ananas</name>
    <dbReference type="NCBI Taxonomy" id="4615"/>
    <lineage>
        <taxon>Eukaryota</taxon>
        <taxon>Viridiplantae</taxon>
        <taxon>Streptophyta</taxon>
        <taxon>Embryophyta</taxon>
        <taxon>Tracheophyta</taxon>
        <taxon>Spermatophyta</taxon>
        <taxon>Magnoliopsida</taxon>
        <taxon>Liliopsida</taxon>
        <taxon>Poales</taxon>
        <taxon>Bromeliaceae</taxon>
        <taxon>Bromelioideae</taxon>
        <taxon>Ananas</taxon>
    </lineage>
</organism>
<keyword evidence="2" id="KW-0809">Transit peptide</keyword>
<dbReference type="Pfam" id="PF13041">
    <property type="entry name" value="PPR_2"/>
    <property type="match status" value="3"/>
</dbReference>
<dbReference type="RefSeq" id="XP_020102020.1">
    <property type="nucleotide sequence ID" value="XM_020246431.1"/>
</dbReference>
<dbReference type="Gene3D" id="1.25.40.10">
    <property type="entry name" value="Tetratricopeptide repeat domain"/>
    <property type="match status" value="5"/>
</dbReference>
<feature type="repeat" description="PPR" evidence="3">
    <location>
        <begin position="416"/>
        <end position="450"/>
    </location>
</feature>
<dbReference type="GO" id="GO:0009451">
    <property type="term" value="P:RNA modification"/>
    <property type="evidence" value="ECO:0007669"/>
    <property type="project" value="InterPro"/>
</dbReference>
<dbReference type="OrthoDB" id="600868at2759"/>
<feature type="region of interest" description="Disordered" evidence="4">
    <location>
        <begin position="45"/>
        <end position="79"/>
    </location>
</feature>
<keyword evidence="1" id="KW-0677">Repeat</keyword>
<protein>
    <submittedName>
        <fullName evidence="6">Pentatricopeptide repeat-containing protein At5g27110-like</fullName>
    </submittedName>
</protein>
<dbReference type="GO" id="GO:0099402">
    <property type="term" value="P:plant organ development"/>
    <property type="evidence" value="ECO:0007669"/>
    <property type="project" value="UniProtKB-ARBA"/>
</dbReference>
<dbReference type="Proteomes" id="UP000515123">
    <property type="component" value="Linkage group 13"/>
</dbReference>
<dbReference type="NCBIfam" id="TIGR00756">
    <property type="entry name" value="PPR"/>
    <property type="match status" value="4"/>
</dbReference>
<feature type="repeat" description="PPR" evidence="3">
    <location>
        <begin position="109"/>
        <end position="143"/>
    </location>
</feature>
<dbReference type="InterPro" id="IPR011990">
    <property type="entry name" value="TPR-like_helical_dom_sf"/>
</dbReference>
<proteinExistence type="predicted"/>